<dbReference type="SUPFAM" id="SSF111331">
    <property type="entry name" value="NAD kinase/diacylglycerol kinase-like"/>
    <property type="match status" value="1"/>
</dbReference>
<dbReference type="GO" id="GO:0005886">
    <property type="term" value="C:plasma membrane"/>
    <property type="evidence" value="ECO:0007669"/>
    <property type="project" value="TreeGrafter"/>
</dbReference>
<dbReference type="Gene3D" id="2.60.200.40">
    <property type="match status" value="1"/>
</dbReference>
<dbReference type="Proteomes" id="UP000246894">
    <property type="component" value="Chromosome"/>
</dbReference>
<dbReference type="RefSeq" id="WP_110233051.1">
    <property type="nucleotide sequence ID" value="NZ_CP023994.1"/>
</dbReference>
<evidence type="ECO:0000256" key="3">
    <source>
        <dbReference type="ARBA" id="ARBA00022679"/>
    </source>
</evidence>
<dbReference type="InterPro" id="IPR017438">
    <property type="entry name" value="ATP-NAD_kinase_N"/>
</dbReference>
<keyword evidence="6" id="KW-0067">ATP-binding</keyword>
<accession>A0A2Z3RWH1</accession>
<keyword evidence="8" id="KW-1208">Phospholipid metabolism</keyword>
<dbReference type="AlphaFoldDB" id="A0A2Z3RWH1"/>
<evidence type="ECO:0000256" key="2">
    <source>
        <dbReference type="ARBA" id="ARBA00005983"/>
    </source>
</evidence>
<keyword evidence="4" id="KW-0547">Nucleotide-binding</keyword>
<name>A0A2Z3RWH1_9MICO</name>
<keyword evidence="7" id="KW-0594">Phospholipid biosynthesis</keyword>
<dbReference type="KEGG" id="aum:AURMO_00573"/>
<dbReference type="GO" id="GO:0004143">
    <property type="term" value="F:ATP-dependent diacylglycerol kinase activity"/>
    <property type="evidence" value="ECO:0007669"/>
    <property type="project" value="TreeGrafter"/>
</dbReference>
<dbReference type="PANTHER" id="PTHR12358">
    <property type="entry name" value="SPHINGOSINE KINASE"/>
    <property type="match status" value="1"/>
</dbReference>
<dbReference type="OrthoDB" id="142078at2"/>
<evidence type="ECO:0000256" key="7">
    <source>
        <dbReference type="ARBA" id="ARBA00023209"/>
    </source>
</evidence>
<comment type="similarity">
    <text evidence="2">Belongs to the diacylglycerol/lipid kinase family.</text>
</comment>
<evidence type="ECO:0000256" key="6">
    <source>
        <dbReference type="ARBA" id="ARBA00022840"/>
    </source>
</evidence>
<feature type="domain" description="DAGKc" evidence="9">
    <location>
        <begin position="3"/>
        <end position="138"/>
    </location>
</feature>
<sequence length="302" mass="32356">MSSTPRHIVVAINPSAAFGKNPAAGEQTVSALEAAGYRVTALRAENYDLLRGQLNRALTLTPDALVVVGGDGMVSLAVNMVAQTSVPFAVVPAGTGNDLARGIGLPVGDLSSCISKMVDSLSREPERLDLGRITSVDGSEVRWFASILSAGFDAIVNERANAMHWPKGKSRYTLALLLELFALKPVRYSLTVDGVHREESAMLISVANNSTMGGGMKVTPEASMRDGLLDVFVLRPLSRLRFLRLFPRVFAGTHVTEPEVRIERGKTVVLDAPGIVAYADGERVWELPAHVDVVPAAVRVFV</sequence>
<dbReference type="SMART" id="SM00046">
    <property type="entry name" value="DAGKc"/>
    <property type="match status" value="1"/>
</dbReference>
<evidence type="ECO:0000259" key="9">
    <source>
        <dbReference type="PROSITE" id="PS50146"/>
    </source>
</evidence>
<keyword evidence="7" id="KW-0444">Lipid biosynthesis</keyword>
<comment type="cofactor">
    <cofactor evidence="1">
        <name>Mg(2+)</name>
        <dbReference type="ChEBI" id="CHEBI:18420"/>
    </cofactor>
</comment>
<evidence type="ECO:0000256" key="1">
    <source>
        <dbReference type="ARBA" id="ARBA00001946"/>
    </source>
</evidence>
<evidence type="ECO:0000256" key="5">
    <source>
        <dbReference type="ARBA" id="ARBA00022777"/>
    </source>
</evidence>
<keyword evidence="5 10" id="KW-0418">Kinase</keyword>
<keyword evidence="11" id="KW-1185">Reference proteome</keyword>
<gene>
    <name evidence="10" type="ORF">AURMO_00573</name>
</gene>
<dbReference type="PROSITE" id="PS50146">
    <property type="entry name" value="DAGK"/>
    <property type="match status" value="1"/>
</dbReference>
<dbReference type="Gene3D" id="3.40.50.10330">
    <property type="entry name" value="Probable inorganic polyphosphate/atp-NAD kinase, domain 1"/>
    <property type="match status" value="1"/>
</dbReference>
<organism evidence="10 11">
    <name type="scientific">Aurantimicrobium photophilum</name>
    <dbReference type="NCBI Taxonomy" id="1987356"/>
    <lineage>
        <taxon>Bacteria</taxon>
        <taxon>Bacillati</taxon>
        <taxon>Actinomycetota</taxon>
        <taxon>Actinomycetes</taxon>
        <taxon>Micrococcales</taxon>
        <taxon>Microbacteriaceae</taxon>
        <taxon>Aurantimicrobium</taxon>
    </lineage>
</organism>
<evidence type="ECO:0000256" key="8">
    <source>
        <dbReference type="ARBA" id="ARBA00023264"/>
    </source>
</evidence>
<dbReference type="InterPro" id="IPR001206">
    <property type="entry name" value="Diacylglycerol_kinase_cat_dom"/>
</dbReference>
<evidence type="ECO:0000313" key="11">
    <source>
        <dbReference type="Proteomes" id="UP000246894"/>
    </source>
</evidence>
<dbReference type="EMBL" id="CP023994">
    <property type="protein sequence ID" value="AWR21185.1"/>
    <property type="molecule type" value="Genomic_DNA"/>
</dbReference>
<protein>
    <submittedName>
        <fullName evidence="10">Diacylglycerol kinase-related protein</fullName>
    </submittedName>
</protein>
<keyword evidence="3" id="KW-0808">Transferase</keyword>
<keyword evidence="7" id="KW-0443">Lipid metabolism</keyword>
<proteinExistence type="inferred from homology"/>
<dbReference type="InterPro" id="IPR016064">
    <property type="entry name" value="NAD/diacylglycerol_kinase_sf"/>
</dbReference>
<dbReference type="Pfam" id="PF19279">
    <property type="entry name" value="YegS_C"/>
    <property type="match status" value="1"/>
</dbReference>
<dbReference type="PANTHER" id="PTHR12358:SF106">
    <property type="entry name" value="LIPID KINASE YEGS"/>
    <property type="match status" value="1"/>
</dbReference>
<dbReference type="GO" id="GO:0005524">
    <property type="term" value="F:ATP binding"/>
    <property type="evidence" value="ECO:0007669"/>
    <property type="project" value="UniProtKB-KW"/>
</dbReference>
<dbReference type="Pfam" id="PF00781">
    <property type="entry name" value="DAGK_cat"/>
    <property type="match status" value="1"/>
</dbReference>
<reference evidence="10 11" key="1">
    <citation type="submission" date="2017-10" db="EMBL/GenBank/DDBJ databases">
        <title>Genome of an Actinobacterium that displays light-enhanced growth.</title>
        <authorList>
            <person name="Maresca J.A."/>
            <person name="Hempel P."/>
            <person name="Shevchenko O."/>
            <person name="Miller K.J."/>
            <person name="Hahn M.W."/>
        </authorList>
    </citation>
    <scope>NUCLEOTIDE SEQUENCE [LARGE SCALE GENOMIC DNA]</scope>
    <source>
        <strain evidence="10 11">MWH-Mo1</strain>
    </source>
</reference>
<evidence type="ECO:0000313" key="10">
    <source>
        <dbReference type="EMBL" id="AWR21185.1"/>
    </source>
</evidence>
<dbReference type="InterPro" id="IPR045540">
    <property type="entry name" value="YegS/DAGK_C"/>
</dbReference>
<evidence type="ECO:0000256" key="4">
    <source>
        <dbReference type="ARBA" id="ARBA00022741"/>
    </source>
</evidence>
<dbReference type="GO" id="GO:0008654">
    <property type="term" value="P:phospholipid biosynthetic process"/>
    <property type="evidence" value="ECO:0007669"/>
    <property type="project" value="UniProtKB-KW"/>
</dbReference>
<dbReference type="InterPro" id="IPR050187">
    <property type="entry name" value="Lipid_Phosphate_FormReg"/>
</dbReference>